<sequence length="384" mass="41609">MGDSSVFEHSDSFDSSGSSMVNWSLQLPETHTAEFEEAVAFKRACEQHLSAQILTPPSSDLDSLSEGEDYANNPFHDPTLSSVSVSTTFHAAANLLHIPTDLVLISSDGVVFHVHTGQLLGASTNDFNHLIFPNAARSSIVDTVACVPEPAAVLNIILHSVYEISCTHYHPPLATLIAAVDAMPPYGMSPKVHVQRLLFALILGLAPTQPLAVYALASRHDLLSLAQPVSSHLLSYPLDSFTDELASTISARYLNKLFLLHVGRLATLKQLLLPAPQLHPCTPECDFGEQKKLARAWVLAAGYLAWEGRAGVSIDYTLCPVSTCMLTWWDVVVIAVVDTSPSAIEGALSSLAPRLSCELCKLTLAARIKDVISRWSFAQVYQQV</sequence>
<evidence type="ECO:0008006" key="3">
    <source>
        <dbReference type="Google" id="ProtNLM"/>
    </source>
</evidence>
<dbReference type="STRING" id="154538.A0A1M2VJ28"/>
<reference evidence="1 2" key="1">
    <citation type="submission" date="2016-10" db="EMBL/GenBank/DDBJ databases">
        <title>Genome sequence of the basidiomycete white-rot fungus Trametes pubescens.</title>
        <authorList>
            <person name="Makela M.R."/>
            <person name="Granchi Z."/>
            <person name="Peng M."/>
            <person name="De Vries R.P."/>
            <person name="Grigoriev I."/>
            <person name="Riley R."/>
            <person name="Hilden K."/>
        </authorList>
    </citation>
    <scope>NUCLEOTIDE SEQUENCE [LARGE SCALE GENOMIC DNA]</scope>
    <source>
        <strain evidence="1 2">FBCC735</strain>
    </source>
</reference>
<dbReference type="AlphaFoldDB" id="A0A1M2VJ28"/>
<name>A0A1M2VJ28_TRAPU</name>
<protein>
    <recommendedName>
        <fullName evidence="3">BTB domain-containing protein</fullName>
    </recommendedName>
</protein>
<dbReference type="Proteomes" id="UP000184267">
    <property type="component" value="Unassembled WGS sequence"/>
</dbReference>
<evidence type="ECO:0000313" key="2">
    <source>
        <dbReference type="Proteomes" id="UP000184267"/>
    </source>
</evidence>
<dbReference type="EMBL" id="MNAD01001167">
    <property type="protein sequence ID" value="OJT07579.1"/>
    <property type="molecule type" value="Genomic_DNA"/>
</dbReference>
<organism evidence="1 2">
    <name type="scientific">Trametes pubescens</name>
    <name type="common">White-rot fungus</name>
    <dbReference type="NCBI Taxonomy" id="154538"/>
    <lineage>
        <taxon>Eukaryota</taxon>
        <taxon>Fungi</taxon>
        <taxon>Dikarya</taxon>
        <taxon>Basidiomycota</taxon>
        <taxon>Agaricomycotina</taxon>
        <taxon>Agaricomycetes</taxon>
        <taxon>Polyporales</taxon>
        <taxon>Polyporaceae</taxon>
        <taxon>Trametes</taxon>
    </lineage>
</organism>
<gene>
    <name evidence="1" type="ORF">TRAPUB_1549</name>
</gene>
<keyword evidence="2" id="KW-1185">Reference proteome</keyword>
<dbReference type="OMA" id="YEISCTH"/>
<comment type="caution">
    <text evidence="1">The sequence shown here is derived from an EMBL/GenBank/DDBJ whole genome shotgun (WGS) entry which is preliminary data.</text>
</comment>
<evidence type="ECO:0000313" key="1">
    <source>
        <dbReference type="EMBL" id="OJT07579.1"/>
    </source>
</evidence>
<dbReference type="OrthoDB" id="2754676at2759"/>
<proteinExistence type="predicted"/>
<accession>A0A1M2VJ28</accession>